<comment type="caution">
    <text evidence="2">The sequence shown here is derived from an EMBL/GenBank/DDBJ whole genome shotgun (WGS) entry which is preliminary data.</text>
</comment>
<gene>
    <name evidence="2" type="ORF">B0H16DRAFT_1808608</name>
</gene>
<accession>A0AAD7JES7</accession>
<dbReference type="AlphaFoldDB" id="A0AAD7JES7"/>
<sequence>MSFDMALPCPFLNSGRFGLSGFSAATLQPRVLGDLRWKNDLNNDLQLLSSRHYYSIRLQERAEGNAAKTRREQVSNTKNWRLKFIHVPIQAQKRSCNGCCGGASREFGTVTSMFKPTIPPSATLYWVGKKWKIILQGLKIAPAEFYVSWVSGMQQNGVLFQLGTRSCVAAENPERPKRPELRKGHGKAVSKDILRQDRKGQVLVRRDMGPICTPTAVLRASRPCATQLSTATASRCLATDQLRSAPVLSMTPSSYPLTPRPMCQRYISARSLNNRERGLVGGGGMASAAKSFHILIPYDSRICAKFCLEVEPDVHIRLDLLVDTTVQFTIGSWNLLRA</sequence>
<evidence type="ECO:0000313" key="3">
    <source>
        <dbReference type="Proteomes" id="UP001215598"/>
    </source>
</evidence>
<name>A0AAD7JES7_9AGAR</name>
<proteinExistence type="predicted"/>
<organism evidence="2 3">
    <name type="scientific">Mycena metata</name>
    <dbReference type="NCBI Taxonomy" id="1033252"/>
    <lineage>
        <taxon>Eukaryota</taxon>
        <taxon>Fungi</taxon>
        <taxon>Dikarya</taxon>
        <taxon>Basidiomycota</taxon>
        <taxon>Agaricomycotina</taxon>
        <taxon>Agaricomycetes</taxon>
        <taxon>Agaricomycetidae</taxon>
        <taxon>Agaricales</taxon>
        <taxon>Marasmiineae</taxon>
        <taxon>Mycenaceae</taxon>
        <taxon>Mycena</taxon>
    </lineage>
</organism>
<keyword evidence="3" id="KW-1185">Reference proteome</keyword>
<evidence type="ECO:0000313" key="2">
    <source>
        <dbReference type="EMBL" id="KAJ7762156.1"/>
    </source>
</evidence>
<dbReference type="EMBL" id="JARKIB010000033">
    <property type="protein sequence ID" value="KAJ7762156.1"/>
    <property type="molecule type" value="Genomic_DNA"/>
</dbReference>
<protein>
    <submittedName>
        <fullName evidence="2">Uncharacterized protein</fullName>
    </submittedName>
</protein>
<feature type="region of interest" description="Disordered" evidence="1">
    <location>
        <begin position="172"/>
        <end position="192"/>
    </location>
</feature>
<evidence type="ECO:0000256" key="1">
    <source>
        <dbReference type="SAM" id="MobiDB-lite"/>
    </source>
</evidence>
<dbReference type="Proteomes" id="UP001215598">
    <property type="component" value="Unassembled WGS sequence"/>
</dbReference>
<reference evidence="2" key="1">
    <citation type="submission" date="2023-03" db="EMBL/GenBank/DDBJ databases">
        <title>Massive genome expansion in bonnet fungi (Mycena s.s.) driven by repeated elements and novel gene families across ecological guilds.</title>
        <authorList>
            <consortium name="Lawrence Berkeley National Laboratory"/>
            <person name="Harder C.B."/>
            <person name="Miyauchi S."/>
            <person name="Viragh M."/>
            <person name="Kuo A."/>
            <person name="Thoen E."/>
            <person name="Andreopoulos B."/>
            <person name="Lu D."/>
            <person name="Skrede I."/>
            <person name="Drula E."/>
            <person name="Henrissat B."/>
            <person name="Morin E."/>
            <person name="Kohler A."/>
            <person name="Barry K."/>
            <person name="LaButti K."/>
            <person name="Morin E."/>
            <person name="Salamov A."/>
            <person name="Lipzen A."/>
            <person name="Mereny Z."/>
            <person name="Hegedus B."/>
            <person name="Baldrian P."/>
            <person name="Stursova M."/>
            <person name="Weitz H."/>
            <person name="Taylor A."/>
            <person name="Grigoriev I.V."/>
            <person name="Nagy L.G."/>
            <person name="Martin F."/>
            <person name="Kauserud H."/>
        </authorList>
    </citation>
    <scope>NUCLEOTIDE SEQUENCE</scope>
    <source>
        <strain evidence="2">CBHHK182m</strain>
    </source>
</reference>